<organism evidence="1 2">
    <name type="scientific">Heterodera trifolii</name>
    <dbReference type="NCBI Taxonomy" id="157864"/>
    <lineage>
        <taxon>Eukaryota</taxon>
        <taxon>Metazoa</taxon>
        <taxon>Ecdysozoa</taxon>
        <taxon>Nematoda</taxon>
        <taxon>Chromadorea</taxon>
        <taxon>Rhabditida</taxon>
        <taxon>Tylenchina</taxon>
        <taxon>Tylenchomorpha</taxon>
        <taxon>Tylenchoidea</taxon>
        <taxon>Heteroderidae</taxon>
        <taxon>Heteroderinae</taxon>
        <taxon>Heterodera</taxon>
    </lineage>
</organism>
<reference evidence="1 2" key="1">
    <citation type="submission" date="2024-10" db="EMBL/GenBank/DDBJ databases">
        <authorList>
            <person name="Kim D."/>
        </authorList>
    </citation>
    <scope>NUCLEOTIDE SEQUENCE [LARGE SCALE GENOMIC DNA]</scope>
    <source>
        <strain evidence="1">BH-2024</strain>
    </source>
</reference>
<evidence type="ECO:0000313" key="2">
    <source>
        <dbReference type="Proteomes" id="UP001620626"/>
    </source>
</evidence>
<keyword evidence="2" id="KW-1185">Reference proteome</keyword>
<accession>A0ABD2ISP0</accession>
<sequence length="499" mass="57656">MSDSRKEAEEKMAKAIFISGDCWLKVFDFLAPSQLGLGIALISHQFDFYVDVHFKTRKWTLKPIGIQSQNGENGSKEMEIVNLVGETMPFPQIQMPHKVSGFKRLNITYINRNVFVFLRRFRQLFAVCPINLDIYTDNERVLELFLRNIWPTIATNIRGMFLFTEFFHHLRQFEPAILDDCPSLRFVHPIFRNPFPELPCDDSAMASDGQAWAKWLFTPLQNNMPKVFKCDSHNDDSLATKLDLFKLEFSSASSPVNFIVSIWFDASHLPIPVVPFSITNKSTGEELMLKEIEDKSRRFLLIRCPIVRDADKWAKWEKEALGWHIRDQCNQLRINITGFGKIGDGLLNGLLGLSEWKLRNGRSFHLRRLLAQVFELLPPSQLGLGIALISHRFDSYVDEHFKTRKWSLKSMGIWRTIGENGTKQMQIANFDAKILPNSASSIATQNFIDPSPSPKITIAFLRHFRQLFALLVQLILHHQMRTVDRILMSIFRQTFGNHT</sequence>
<protein>
    <submittedName>
        <fullName evidence="1">Uncharacterized protein</fullName>
    </submittedName>
</protein>
<dbReference type="EMBL" id="JBICBT010001144">
    <property type="protein sequence ID" value="KAL3080840.1"/>
    <property type="molecule type" value="Genomic_DNA"/>
</dbReference>
<dbReference type="AlphaFoldDB" id="A0ABD2ISP0"/>
<dbReference type="Proteomes" id="UP001620626">
    <property type="component" value="Unassembled WGS sequence"/>
</dbReference>
<comment type="caution">
    <text evidence="1">The sequence shown here is derived from an EMBL/GenBank/DDBJ whole genome shotgun (WGS) entry which is preliminary data.</text>
</comment>
<proteinExistence type="predicted"/>
<name>A0ABD2ISP0_9BILA</name>
<gene>
    <name evidence="1" type="ORF">niasHT_032868</name>
</gene>
<evidence type="ECO:0000313" key="1">
    <source>
        <dbReference type="EMBL" id="KAL3080840.1"/>
    </source>
</evidence>